<comment type="caution">
    <text evidence="3">The sequence shown here is derived from an EMBL/GenBank/DDBJ whole genome shotgun (WGS) entry which is preliminary data.</text>
</comment>
<keyword evidence="4" id="KW-1185">Reference proteome</keyword>
<feature type="region of interest" description="Disordered" evidence="1">
    <location>
        <begin position="183"/>
        <end position="209"/>
    </location>
</feature>
<evidence type="ECO:0000259" key="2">
    <source>
        <dbReference type="Pfam" id="PF14033"/>
    </source>
</evidence>
<dbReference type="PANTHER" id="PTHR33119:SF1">
    <property type="entry name" value="FE2OG DIOXYGENASE DOMAIN-CONTAINING PROTEIN"/>
    <property type="match status" value="1"/>
</dbReference>
<dbReference type="PANTHER" id="PTHR33119">
    <property type="entry name" value="IFI3P"/>
    <property type="match status" value="1"/>
</dbReference>
<dbReference type="EMBL" id="JABCKI010005787">
    <property type="protein sequence ID" value="KAG5638016.1"/>
    <property type="molecule type" value="Genomic_DNA"/>
</dbReference>
<evidence type="ECO:0000313" key="4">
    <source>
        <dbReference type="Proteomes" id="UP000717328"/>
    </source>
</evidence>
<name>A0A9P7FVN5_9AGAR</name>
<protein>
    <recommendedName>
        <fullName evidence="2">DUF4246 domain-containing protein</fullName>
    </recommendedName>
</protein>
<feature type="domain" description="DUF4246" evidence="2">
    <location>
        <begin position="421"/>
        <end position="544"/>
    </location>
</feature>
<dbReference type="OrthoDB" id="415532at2759"/>
<feature type="domain" description="DUF4246" evidence="2">
    <location>
        <begin position="94"/>
        <end position="400"/>
    </location>
</feature>
<sequence>MTDVRDQFRGYRHPFVFGVHYHRGIGAGTADYPRTLVELAMSRFSAEIRRTAPQWWLRYPEHAFREEWAQLARERVWEIPTPSKIVHITLTERQITYILDELAGYAALREPDSGCEVSCFERIWECTMPPDSYSSLITALVPLREEIAHTNTLPWEWDKLGLCTALVDPHLYPLVYNRTLVLPEPPPSRDTEPGLEPQQLHTLPSPSGGDIYTISPTYALLPAEITISPASESSNTPPTAHFTSYINNLHRTAHDPLYTALATLFSTPLLPLFEHTLTDLHRQHPLPQRIRGACRYTIWEEPEEPVHSDDEDAWARYERELRRWAMERPIVLPDVPMGGYPGGLETRVGRVRLSGRTLGVVVGVEEIRLEPGGPSYPGSPWHVEGMRNERIVACGEFYYSIPPAPFPPPPLTHPRYTQHTQDNLTTPTLEFRMATTSPRHFPAGDVGATARAWGLHDRDPSHQHLGARPLSPGLALTWPNLYQHRLGAFALADTLRRGVLGVVRFWLVDPEVGVGAGAGAGGARARGVVSTRRVPPQQAGWVREAVWAALGARLPGELIETIVRWCVVGVGVDVGQGEEALKGPLMEEEEARACARELRAVRERFWVMNDRYHFCIPFDVWSAPEVYQQ</sequence>
<dbReference type="InterPro" id="IPR049192">
    <property type="entry name" value="DUF4246_C"/>
</dbReference>
<dbReference type="Pfam" id="PF14033">
    <property type="entry name" value="DUF4246"/>
    <property type="match status" value="2"/>
</dbReference>
<accession>A0A9P7FVN5</accession>
<organism evidence="3 4">
    <name type="scientific">Sphagnurus paluster</name>
    <dbReference type="NCBI Taxonomy" id="117069"/>
    <lineage>
        <taxon>Eukaryota</taxon>
        <taxon>Fungi</taxon>
        <taxon>Dikarya</taxon>
        <taxon>Basidiomycota</taxon>
        <taxon>Agaricomycotina</taxon>
        <taxon>Agaricomycetes</taxon>
        <taxon>Agaricomycetidae</taxon>
        <taxon>Agaricales</taxon>
        <taxon>Tricholomatineae</taxon>
        <taxon>Lyophyllaceae</taxon>
        <taxon>Sphagnurus</taxon>
    </lineage>
</organism>
<evidence type="ECO:0000313" key="3">
    <source>
        <dbReference type="EMBL" id="KAG5638016.1"/>
    </source>
</evidence>
<reference evidence="3" key="1">
    <citation type="submission" date="2021-02" db="EMBL/GenBank/DDBJ databases">
        <authorList>
            <person name="Nieuwenhuis M."/>
            <person name="Van De Peppel L.J.J."/>
        </authorList>
    </citation>
    <scope>NUCLEOTIDE SEQUENCE</scope>
    <source>
        <strain evidence="3">D49</strain>
    </source>
</reference>
<dbReference type="Proteomes" id="UP000717328">
    <property type="component" value="Unassembled WGS sequence"/>
</dbReference>
<proteinExistence type="predicted"/>
<dbReference type="InterPro" id="IPR025340">
    <property type="entry name" value="DUF4246"/>
</dbReference>
<dbReference type="AlphaFoldDB" id="A0A9P7FVN5"/>
<reference evidence="3" key="2">
    <citation type="submission" date="2021-10" db="EMBL/GenBank/DDBJ databases">
        <title>Phylogenomics reveals ancestral predisposition of the termite-cultivated fungus Termitomyces towards a domesticated lifestyle.</title>
        <authorList>
            <person name="Auxier B."/>
            <person name="Grum-Grzhimaylo A."/>
            <person name="Cardenas M.E."/>
            <person name="Lodge J.D."/>
            <person name="Laessoe T."/>
            <person name="Pedersen O."/>
            <person name="Smith M.E."/>
            <person name="Kuyper T.W."/>
            <person name="Franco-Molano E.A."/>
            <person name="Baroni T.J."/>
            <person name="Aanen D.K."/>
        </authorList>
    </citation>
    <scope>NUCLEOTIDE SEQUENCE</scope>
    <source>
        <strain evidence="3">D49</strain>
    </source>
</reference>
<gene>
    <name evidence="3" type="ORF">H0H81_002217</name>
</gene>
<evidence type="ECO:0000256" key="1">
    <source>
        <dbReference type="SAM" id="MobiDB-lite"/>
    </source>
</evidence>